<gene>
    <name evidence="2" type="ORF">DB31_6275</name>
</gene>
<accession>A0A085VSR3</accession>
<reference evidence="2 3" key="1">
    <citation type="submission" date="2014-04" db="EMBL/GenBank/DDBJ databases">
        <title>Genome assembly of Hyalangium minutum DSM 14724.</title>
        <authorList>
            <person name="Sharma G."/>
            <person name="Subramanian S."/>
        </authorList>
    </citation>
    <scope>NUCLEOTIDE SEQUENCE [LARGE SCALE GENOMIC DNA]</scope>
    <source>
        <strain evidence="2 3">DSM 14724</strain>
    </source>
</reference>
<proteinExistence type="predicted"/>
<keyword evidence="3" id="KW-1185">Reference proteome</keyword>
<dbReference type="EMBL" id="JMCB01000039">
    <property type="protein sequence ID" value="KFE58476.1"/>
    <property type="molecule type" value="Genomic_DNA"/>
</dbReference>
<protein>
    <submittedName>
        <fullName evidence="2">Uncharacterized protein</fullName>
    </submittedName>
</protein>
<feature type="region of interest" description="Disordered" evidence="1">
    <location>
        <begin position="98"/>
        <end position="121"/>
    </location>
</feature>
<comment type="caution">
    <text evidence="2">The sequence shown here is derived from an EMBL/GenBank/DDBJ whole genome shotgun (WGS) entry which is preliminary data.</text>
</comment>
<evidence type="ECO:0000256" key="1">
    <source>
        <dbReference type="SAM" id="MobiDB-lite"/>
    </source>
</evidence>
<evidence type="ECO:0000313" key="3">
    <source>
        <dbReference type="Proteomes" id="UP000028725"/>
    </source>
</evidence>
<dbReference type="AlphaFoldDB" id="A0A085VSR3"/>
<name>A0A085VSR3_9BACT</name>
<dbReference type="Proteomes" id="UP000028725">
    <property type="component" value="Unassembled WGS sequence"/>
</dbReference>
<feature type="compositionally biased region" description="Polar residues" evidence="1">
    <location>
        <begin position="56"/>
        <end position="66"/>
    </location>
</feature>
<evidence type="ECO:0000313" key="2">
    <source>
        <dbReference type="EMBL" id="KFE58476.1"/>
    </source>
</evidence>
<sequence>MAPTGFTSPLSSTRSSLACTSSGISPTSSRKRVPPCAASKAPVRRVSAPVKAPFSWPNSSLSSTPRRVQLGPVARDGQLKLGPGAERVRQCQLGPGGVCQETRGSLLQRGESRPPITGKRS</sequence>
<feature type="compositionally biased region" description="Low complexity" evidence="1">
    <location>
        <begin position="10"/>
        <end position="22"/>
    </location>
</feature>
<organism evidence="2 3">
    <name type="scientific">Hyalangium minutum</name>
    <dbReference type="NCBI Taxonomy" id="394096"/>
    <lineage>
        <taxon>Bacteria</taxon>
        <taxon>Pseudomonadati</taxon>
        <taxon>Myxococcota</taxon>
        <taxon>Myxococcia</taxon>
        <taxon>Myxococcales</taxon>
        <taxon>Cystobacterineae</taxon>
        <taxon>Archangiaceae</taxon>
        <taxon>Hyalangium</taxon>
    </lineage>
</organism>
<feature type="region of interest" description="Disordered" evidence="1">
    <location>
        <begin position="1"/>
        <end position="66"/>
    </location>
</feature>